<keyword evidence="2" id="KW-1185">Reference proteome</keyword>
<reference evidence="1 2" key="1">
    <citation type="submission" date="2019-05" db="EMBL/GenBank/DDBJ databases">
        <title>Another draft genome of Portunus trituberculatus and its Hox gene families provides insights of decapod evolution.</title>
        <authorList>
            <person name="Jeong J.-H."/>
            <person name="Song I."/>
            <person name="Kim S."/>
            <person name="Choi T."/>
            <person name="Kim D."/>
            <person name="Ryu S."/>
            <person name="Kim W."/>
        </authorList>
    </citation>
    <scope>NUCLEOTIDE SEQUENCE [LARGE SCALE GENOMIC DNA]</scope>
    <source>
        <tissue evidence="1">Muscle</tissue>
    </source>
</reference>
<organism evidence="1 2">
    <name type="scientific">Portunus trituberculatus</name>
    <name type="common">Swimming crab</name>
    <name type="synonym">Neptunus trituberculatus</name>
    <dbReference type="NCBI Taxonomy" id="210409"/>
    <lineage>
        <taxon>Eukaryota</taxon>
        <taxon>Metazoa</taxon>
        <taxon>Ecdysozoa</taxon>
        <taxon>Arthropoda</taxon>
        <taxon>Crustacea</taxon>
        <taxon>Multicrustacea</taxon>
        <taxon>Malacostraca</taxon>
        <taxon>Eumalacostraca</taxon>
        <taxon>Eucarida</taxon>
        <taxon>Decapoda</taxon>
        <taxon>Pleocyemata</taxon>
        <taxon>Brachyura</taxon>
        <taxon>Eubrachyura</taxon>
        <taxon>Portunoidea</taxon>
        <taxon>Portunidae</taxon>
        <taxon>Portuninae</taxon>
        <taxon>Portunus</taxon>
    </lineage>
</organism>
<evidence type="ECO:0000313" key="2">
    <source>
        <dbReference type="Proteomes" id="UP000324222"/>
    </source>
</evidence>
<dbReference type="AlphaFoldDB" id="A0A5B7EZE0"/>
<gene>
    <name evidence="1" type="ORF">E2C01_031183</name>
</gene>
<comment type="caution">
    <text evidence="1">The sequence shown here is derived from an EMBL/GenBank/DDBJ whole genome shotgun (WGS) entry which is preliminary data.</text>
</comment>
<dbReference type="Proteomes" id="UP000324222">
    <property type="component" value="Unassembled WGS sequence"/>
</dbReference>
<protein>
    <submittedName>
        <fullName evidence="1">Uncharacterized protein</fullName>
    </submittedName>
</protein>
<evidence type="ECO:0000313" key="1">
    <source>
        <dbReference type="EMBL" id="MPC37694.1"/>
    </source>
</evidence>
<sequence>MAKLYPHADTRAGGLHVCDGEGVGEGEVDTVAIGSKGFDVLFVKFIGSQRCACVNTPKSSEEN</sequence>
<accession>A0A5B7EZE0</accession>
<proteinExistence type="predicted"/>
<dbReference type="EMBL" id="VSRR010003855">
    <property type="protein sequence ID" value="MPC37694.1"/>
    <property type="molecule type" value="Genomic_DNA"/>
</dbReference>
<name>A0A5B7EZE0_PORTR</name>